<evidence type="ECO:0000313" key="2">
    <source>
        <dbReference type="EMBL" id="OWZ16366.1"/>
    </source>
</evidence>
<proteinExistence type="predicted"/>
<keyword evidence="3" id="KW-1185">Reference proteome</keyword>
<name>A0A225WF59_9STRA</name>
<dbReference type="EMBL" id="NBNE01000945">
    <property type="protein sequence ID" value="OWZ16366.1"/>
    <property type="molecule type" value="Genomic_DNA"/>
</dbReference>
<evidence type="ECO:0000313" key="3">
    <source>
        <dbReference type="Proteomes" id="UP000198211"/>
    </source>
</evidence>
<feature type="region of interest" description="Disordered" evidence="1">
    <location>
        <begin position="744"/>
        <end position="770"/>
    </location>
</feature>
<dbReference type="Proteomes" id="UP000198211">
    <property type="component" value="Unassembled WGS sequence"/>
</dbReference>
<feature type="region of interest" description="Disordered" evidence="1">
    <location>
        <begin position="456"/>
        <end position="486"/>
    </location>
</feature>
<dbReference type="InterPro" id="IPR052613">
    <property type="entry name" value="LicD_transferase"/>
</dbReference>
<sequence length="770" mass="87310">MTTQIIRYMPRSTADYEQECSPKVLNPSRIEYHSNHDFYSALRAADLQSPPTFHGEHTKLCDEQGGMRDQYSYCLPISGRKDTPFCTNADRMNLLNVHSSKPICYASVLHMLLLDVYDELQATGNIPFLAFGSLLGAVRNQSMIPFTEDADIGYVGELITLEKLILALRRKGYHMFFMDIWRVCVAPTHPLVSHLYDANLPITKNYSVPYLDLYEIKKTDFGDWDLQELPVGVLNEEVCSPRVQNASMIEYHSGHRYYSTLKEMDPPTAPTFRGQHTDLCDEELRLNAKFSYCLPISGRKDTPFCTAGDRTDLLHVSSPKSVCYSSVLHMLLVEVYEELQASGNYPLITFGSLLGAVRNGSMIPFTEDTDIGFAGILNSKQVLQHELWQKGYHMFFLDIWRVCVAPTHPLASRLYDPSLPLTKYYSVPYVDLYQIRKLTNGFWDVQELQGSLVQQTTPSVQQTTPSVQQTPPSVQQTPPSVQQTPPRCTPRVLNVSDIQYHSGHRFYSVLKERGTPTAPIFRGNHTKLCEESRRTKMKYGFCLPIEGRKDTPFCLAGDRTDLLTISSPKSVCYASVLHMLLVDVYEELKATGNTPLITFGSLLGAVRNGSMIPFTEDTDIGYVGKLNTLQPLRRKLWDKGYHMFFLNIWRVCVAPTHPLASSLYEPTLPLTKDYTVPYVDLYKMKKLRNGNWEVAELEGSNGRFLPGHIVEPFSHVTINGMPFDTVHDPDFFLMEAYGPDYMTPKQRTEAPSNMTSSMANVTNNVDEKKN</sequence>
<evidence type="ECO:0000256" key="1">
    <source>
        <dbReference type="SAM" id="MobiDB-lite"/>
    </source>
</evidence>
<comment type="caution">
    <text evidence="2">The sequence shown here is derived from an EMBL/GenBank/DDBJ whole genome shotgun (WGS) entry which is preliminary data.</text>
</comment>
<dbReference type="AlphaFoldDB" id="A0A225WF59"/>
<dbReference type="PANTHER" id="PTHR13627:SF33">
    <property type="entry name" value="LICD FAMILY PROTEIN"/>
    <property type="match status" value="1"/>
</dbReference>
<dbReference type="STRING" id="4795.A0A225WF59"/>
<feature type="compositionally biased region" description="Polar residues" evidence="1">
    <location>
        <begin position="749"/>
        <end position="764"/>
    </location>
</feature>
<organism evidence="2 3">
    <name type="scientific">Phytophthora megakarya</name>
    <dbReference type="NCBI Taxonomy" id="4795"/>
    <lineage>
        <taxon>Eukaryota</taxon>
        <taxon>Sar</taxon>
        <taxon>Stramenopiles</taxon>
        <taxon>Oomycota</taxon>
        <taxon>Peronosporomycetes</taxon>
        <taxon>Peronosporales</taxon>
        <taxon>Peronosporaceae</taxon>
        <taxon>Phytophthora</taxon>
    </lineage>
</organism>
<dbReference type="OrthoDB" id="444255at2759"/>
<reference evidence="3" key="1">
    <citation type="submission" date="2017-03" db="EMBL/GenBank/DDBJ databases">
        <title>Phytopthora megakarya and P. palmivora, two closely related causual agents of cacao black pod achieved similar genome size and gene model numbers by different mechanisms.</title>
        <authorList>
            <person name="Ali S."/>
            <person name="Shao J."/>
            <person name="Larry D.J."/>
            <person name="Kronmiller B."/>
            <person name="Shen D."/>
            <person name="Strem M.D."/>
            <person name="Melnick R.L."/>
            <person name="Guiltinan M.J."/>
            <person name="Tyler B.M."/>
            <person name="Meinhardt L.W."/>
            <person name="Bailey B.A."/>
        </authorList>
    </citation>
    <scope>NUCLEOTIDE SEQUENCE [LARGE SCALE GENOMIC DNA]</scope>
    <source>
        <strain evidence="3">zdho120</strain>
    </source>
</reference>
<dbReference type="PANTHER" id="PTHR13627">
    <property type="entry name" value="FUKUTIN RELATED PROTEIN"/>
    <property type="match status" value="1"/>
</dbReference>
<protein>
    <submittedName>
        <fullName evidence="2">Uncharacterized protein</fullName>
    </submittedName>
</protein>
<accession>A0A225WF59</accession>
<gene>
    <name evidence="2" type="ORF">PHMEG_0009849</name>
</gene>